<evidence type="ECO:0000313" key="2">
    <source>
        <dbReference type="EMBL" id="BAM89469.1"/>
    </source>
</evidence>
<dbReference type="eggNOG" id="ENOG5030RJE">
    <property type="taxonomic scope" value="Bacteria"/>
</dbReference>
<dbReference type="AlphaFoldDB" id="M4Z7G0"/>
<reference evidence="2 3" key="1">
    <citation type="journal article" date="2013" name="Appl. Environ. Microbiol.">
        <title>Genome analysis suggests that the soil oligotrophic bacterium Agromonas oligotrophica (Bradyrhizobium oligotrophicum) is a nitrogen-fixing symbiont of Aeschynomene indica.</title>
        <authorList>
            <person name="Okubo T."/>
            <person name="Fukushima S."/>
            <person name="Itakura M."/>
            <person name="Oshima K."/>
            <person name="Longtonglang A."/>
            <person name="Teaumroong N."/>
            <person name="Mitsui H."/>
            <person name="Hattori M."/>
            <person name="Hattori R."/>
            <person name="Hattori T."/>
            <person name="Minamisawa K."/>
        </authorList>
    </citation>
    <scope>NUCLEOTIDE SEQUENCE [LARGE SCALE GENOMIC DNA]</scope>
    <source>
        <strain evidence="2 3">S58</strain>
    </source>
</reference>
<dbReference type="OrthoDB" id="8454146at2"/>
<keyword evidence="1" id="KW-0812">Transmembrane</keyword>
<evidence type="ECO:0000313" key="3">
    <source>
        <dbReference type="Proteomes" id="UP000011841"/>
    </source>
</evidence>
<dbReference type="Proteomes" id="UP000011841">
    <property type="component" value="Chromosome"/>
</dbReference>
<evidence type="ECO:0000256" key="1">
    <source>
        <dbReference type="SAM" id="Phobius"/>
    </source>
</evidence>
<proteinExistence type="predicted"/>
<protein>
    <submittedName>
        <fullName evidence="2">Uncharacterized protein</fullName>
    </submittedName>
</protein>
<sequence length="216" mass="24463">MADSIVVSILGVTVTAAGLAFGLYQYRKNSEQASLTRRRERAVMATDQTKQFFSDDGVRFVMKVLDYGSVPSPTRPNQTFDVHQIPEALKIHWKDAPTETKEPISPEYVAIRTAFDDFLIWLERIEYLIKSDIVSEEGFGDLFSYWLVLLGEKPQPQDKVAHLSDAARKAIWSYIRSYQYNSVVQLFARYGRVGENGFVLRIQGQAHPPESAAPAQ</sequence>
<dbReference type="STRING" id="1245469.S58_34760"/>
<dbReference type="KEGG" id="aol:S58_34760"/>
<accession>M4Z7G0</accession>
<dbReference type="RefSeq" id="WP_015666581.1">
    <property type="nucleotide sequence ID" value="NC_020453.1"/>
</dbReference>
<keyword evidence="1" id="KW-0472">Membrane</keyword>
<dbReference type="EMBL" id="AP012603">
    <property type="protein sequence ID" value="BAM89469.1"/>
    <property type="molecule type" value="Genomic_DNA"/>
</dbReference>
<gene>
    <name evidence="2" type="ORF">S58_34760</name>
</gene>
<name>M4Z7G0_9BRAD</name>
<dbReference type="GeneID" id="301817319"/>
<organism evidence="2 3">
    <name type="scientific">Bradyrhizobium oligotrophicum S58</name>
    <dbReference type="NCBI Taxonomy" id="1245469"/>
    <lineage>
        <taxon>Bacteria</taxon>
        <taxon>Pseudomonadati</taxon>
        <taxon>Pseudomonadota</taxon>
        <taxon>Alphaproteobacteria</taxon>
        <taxon>Hyphomicrobiales</taxon>
        <taxon>Nitrobacteraceae</taxon>
        <taxon>Bradyrhizobium</taxon>
    </lineage>
</organism>
<keyword evidence="3" id="KW-1185">Reference proteome</keyword>
<keyword evidence="1" id="KW-1133">Transmembrane helix</keyword>
<feature type="transmembrane region" description="Helical" evidence="1">
    <location>
        <begin position="6"/>
        <end position="24"/>
    </location>
</feature>
<dbReference type="HOGENOM" id="CLU_1275667_0_0_5"/>
<dbReference type="PATRIC" id="fig|1245469.3.peg.3551"/>